<dbReference type="AlphaFoldDB" id="A0A656YV11"/>
<evidence type="ECO:0000313" key="2">
    <source>
        <dbReference type="Proteomes" id="UP000070257"/>
    </source>
</evidence>
<name>A0A656YV11_9EURY</name>
<evidence type="ECO:0000313" key="1">
    <source>
        <dbReference type="EMBL" id="KXA96590.1"/>
    </source>
</evidence>
<dbReference type="EMBL" id="LHXT01000094">
    <property type="protein sequence ID" value="KXA96590.1"/>
    <property type="molecule type" value="Genomic_DNA"/>
</dbReference>
<feature type="non-terminal residue" evidence="1">
    <location>
        <position position="1"/>
    </location>
</feature>
<protein>
    <submittedName>
        <fullName evidence="1">Uncharacterized protein</fullName>
    </submittedName>
</protein>
<gene>
    <name evidence="1" type="ORF">AKJ39_04410</name>
</gene>
<reference evidence="1 2" key="1">
    <citation type="journal article" date="2016" name="Sci. Rep.">
        <title>Metabolic traits of an uncultured archaeal lineage -MSBL1- from brine pools of the Red Sea.</title>
        <authorList>
            <person name="Mwirichia R."/>
            <person name="Alam I."/>
            <person name="Rashid M."/>
            <person name="Vinu M."/>
            <person name="Ba-Alawi W."/>
            <person name="Anthony Kamau A."/>
            <person name="Kamanda Ngugi D."/>
            <person name="Goker M."/>
            <person name="Klenk H.P."/>
            <person name="Bajic V."/>
            <person name="Stingl U."/>
        </authorList>
    </citation>
    <scope>NUCLEOTIDE SEQUENCE [LARGE SCALE GENOMIC DNA]</scope>
    <source>
        <strain evidence="1">SCGC-AAA259J03</strain>
    </source>
</reference>
<dbReference type="Proteomes" id="UP000070257">
    <property type="component" value="Unassembled WGS sequence"/>
</dbReference>
<comment type="caution">
    <text evidence="1">The sequence shown here is derived from an EMBL/GenBank/DDBJ whole genome shotgun (WGS) entry which is preliminary data.</text>
</comment>
<accession>A0A656YV11</accession>
<organism evidence="1 2">
    <name type="scientific">candidate division MSBL1 archaeon SCGC-AAA259J03</name>
    <dbReference type="NCBI Taxonomy" id="1698269"/>
    <lineage>
        <taxon>Archaea</taxon>
        <taxon>Methanobacteriati</taxon>
        <taxon>Methanobacteriota</taxon>
        <taxon>candidate division MSBL1</taxon>
    </lineage>
</organism>
<sequence length="216" mass="25335">DLRSSLGPSISPVISFIKENNHQNHESWRISMEKKKVDELMKDFYQEYQEDPSGWSFWMSPPPESDKFYEAYIIHGDEAFFLKLDSIFSPNPVGIGTKLEIERDQLVKDLPDFGYRKFSRKEVEKFLKNIPKPEDYKSKSKFFQALKSSQNKMIEKALDKNPTRFEPIEEPGELAAIGPYSSESPLDYVSEKQKQLRKDLSKKLNEIINREYPGYY</sequence>
<keyword evidence="2" id="KW-1185">Reference proteome</keyword>
<proteinExistence type="predicted"/>